<proteinExistence type="predicted"/>
<dbReference type="EMBL" id="BK032514">
    <property type="protein sequence ID" value="DAF45564.1"/>
    <property type="molecule type" value="Genomic_DNA"/>
</dbReference>
<evidence type="ECO:0000313" key="1">
    <source>
        <dbReference type="EMBL" id="DAF45564.1"/>
    </source>
</evidence>
<reference evidence="1" key="1">
    <citation type="journal article" date="2021" name="Proc. Natl. Acad. Sci. U.S.A.">
        <title>A Catalog of Tens of Thousands of Viruses from Human Metagenomes Reveals Hidden Associations with Chronic Diseases.</title>
        <authorList>
            <person name="Tisza M.J."/>
            <person name="Buck C.B."/>
        </authorList>
    </citation>
    <scope>NUCLEOTIDE SEQUENCE</scope>
    <source>
        <strain evidence="1">CtBLh2</strain>
    </source>
</reference>
<protein>
    <submittedName>
        <fullName evidence="1">Uncharacterized protein</fullName>
    </submittedName>
</protein>
<accession>A0A8S5S3I6</accession>
<sequence length="32" mass="3674">MKFSDSDHLCTTCVPPPLIRLYTTKEKSSIFD</sequence>
<name>A0A8S5S3I6_9CAUD</name>
<organism evidence="1">
    <name type="scientific">Siphoviridae sp. ctBLh2</name>
    <dbReference type="NCBI Taxonomy" id="2827803"/>
    <lineage>
        <taxon>Viruses</taxon>
        <taxon>Duplodnaviria</taxon>
        <taxon>Heunggongvirae</taxon>
        <taxon>Uroviricota</taxon>
        <taxon>Caudoviricetes</taxon>
    </lineage>
</organism>